<reference evidence="2" key="2">
    <citation type="journal article" date="2016" name="Sci. Rep.">
        <title>Dictyocaulus viviparus genome, variome and transcriptome elucidate lungworm biology and support future intervention.</title>
        <authorList>
            <person name="McNulty S.N."/>
            <person name="Strube C."/>
            <person name="Rosa B.A."/>
            <person name="Martin J.C."/>
            <person name="Tyagi R."/>
            <person name="Choi Y.J."/>
            <person name="Wang Q."/>
            <person name="Hallsworth Pepin K."/>
            <person name="Zhang X."/>
            <person name="Ozersky P."/>
            <person name="Wilson R.K."/>
            <person name="Sternberg P.W."/>
            <person name="Gasser R.B."/>
            <person name="Mitreva M."/>
        </authorList>
    </citation>
    <scope>NUCLEOTIDE SEQUENCE [LARGE SCALE GENOMIC DNA]</scope>
    <source>
        <strain evidence="2">HannoverDv2000</strain>
    </source>
</reference>
<dbReference type="Proteomes" id="UP000053766">
    <property type="component" value="Unassembled WGS sequence"/>
</dbReference>
<name>A0A0D8XHR0_DICVI</name>
<evidence type="ECO:0000313" key="1">
    <source>
        <dbReference type="EMBL" id="KJH43294.1"/>
    </source>
</evidence>
<accession>A0A0D8XHR0</accession>
<dbReference type="EMBL" id="KN716574">
    <property type="protein sequence ID" value="KJH43294.1"/>
    <property type="molecule type" value="Genomic_DNA"/>
</dbReference>
<sequence length="46" mass="5788">MRHQLLLCTSRNNILFLLFNHRQIRKWRMEEENEKDSQDDEDQDEL</sequence>
<gene>
    <name evidence="1" type="ORF">DICVIV_10695</name>
</gene>
<reference evidence="1 2" key="1">
    <citation type="submission" date="2013-11" db="EMBL/GenBank/DDBJ databases">
        <title>Draft genome of the bovine lungworm Dictyocaulus viviparus.</title>
        <authorList>
            <person name="Mitreva M."/>
        </authorList>
    </citation>
    <scope>NUCLEOTIDE SEQUENCE [LARGE SCALE GENOMIC DNA]</scope>
    <source>
        <strain evidence="1 2">HannoverDv2000</strain>
    </source>
</reference>
<keyword evidence="2" id="KW-1185">Reference proteome</keyword>
<organism evidence="1 2">
    <name type="scientific">Dictyocaulus viviparus</name>
    <name type="common">Bovine lungworm</name>
    <dbReference type="NCBI Taxonomy" id="29172"/>
    <lineage>
        <taxon>Eukaryota</taxon>
        <taxon>Metazoa</taxon>
        <taxon>Ecdysozoa</taxon>
        <taxon>Nematoda</taxon>
        <taxon>Chromadorea</taxon>
        <taxon>Rhabditida</taxon>
        <taxon>Rhabditina</taxon>
        <taxon>Rhabditomorpha</taxon>
        <taxon>Strongyloidea</taxon>
        <taxon>Metastrongylidae</taxon>
        <taxon>Dictyocaulus</taxon>
    </lineage>
</organism>
<protein>
    <submittedName>
        <fullName evidence="1">Uncharacterized protein</fullName>
    </submittedName>
</protein>
<evidence type="ECO:0000313" key="2">
    <source>
        <dbReference type="Proteomes" id="UP000053766"/>
    </source>
</evidence>
<proteinExistence type="predicted"/>
<dbReference type="AlphaFoldDB" id="A0A0D8XHR0"/>